<keyword evidence="1" id="KW-0175">Coiled coil</keyword>
<protein>
    <submittedName>
        <fullName evidence="2">Uncharacterized protein</fullName>
    </submittedName>
</protein>
<dbReference type="AlphaFoldDB" id="A0A2T9ZFK4"/>
<evidence type="ECO:0000313" key="3">
    <source>
        <dbReference type="Proteomes" id="UP000245609"/>
    </source>
</evidence>
<organism evidence="2 3">
    <name type="scientific">Smittium megazygosporum</name>
    <dbReference type="NCBI Taxonomy" id="133381"/>
    <lineage>
        <taxon>Eukaryota</taxon>
        <taxon>Fungi</taxon>
        <taxon>Fungi incertae sedis</taxon>
        <taxon>Zoopagomycota</taxon>
        <taxon>Kickxellomycotina</taxon>
        <taxon>Harpellomycetes</taxon>
        <taxon>Harpellales</taxon>
        <taxon>Legeriomycetaceae</taxon>
        <taxon>Smittium</taxon>
    </lineage>
</organism>
<reference evidence="2 3" key="1">
    <citation type="journal article" date="2018" name="MBio">
        <title>Comparative Genomics Reveals the Core Gene Toolbox for the Fungus-Insect Symbiosis.</title>
        <authorList>
            <person name="Wang Y."/>
            <person name="Stata M."/>
            <person name="Wang W."/>
            <person name="Stajich J.E."/>
            <person name="White M.M."/>
            <person name="Moncalvo J.M."/>
        </authorList>
    </citation>
    <scope>NUCLEOTIDE SEQUENCE [LARGE SCALE GENOMIC DNA]</scope>
    <source>
        <strain evidence="2 3">SC-DP-2</strain>
    </source>
</reference>
<name>A0A2T9ZFK4_9FUNG</name>
<accession>A0A2T9ZFK4</accession>
<sequence length="195" mass="22877">MLKLYSGLTIKQTASPFSFTKLQSHNTILSYPKLPLLQNCCLRFFSSQIRRFSLGSFTKEKQKNISGLGSQNEDCRLEVGLKDHLNKQDQDNRDETVENEYKRKELAANLLKLFHERVQSGSKHIIIRNQITGSRESTKERTTVLQNKEKKLSELIETRKKILQRIKELRNKYKASKARIKELEKKTTRTRKPRK</sequence>
<evidence type="ECO:0000313" key="2">
    <source>
        <dbReference type="EMBL" id="PVV03350.1"/>
    </source>
</evidence>
<proteinExistence type="predicted"/>
<dbReference type="Proteomes" id="UP000245609">
    <property type="component" value="Unassembled WGS sequence"/>
</dbReference>
<dbReference type="EMBL" id="MBFS01000245">
    <property type="protein sequence ID" value="PVV03350.1"/>
    <property type="molecule type" value="Genomic_DNA"/>
</dbReference>
<gene>
    <name evidence="2" type="ORF">BB560_002177</name>
</gene>
<comment type="caution">
    <text evidence="2">The sequence shown here is derived from an EMBL/GenBank/DDBJ whole genome shotgun (WGS) entry which is preliminary data.</text>
</comment>
<evidence type="ECO:0000256" key="1">
    <source>
        <dbReference type="SAM" id="Coils"/>
    </source>
</evidence>
<keyword evidence="3" id="KW-1185">Reference proteome</keyword>
<feature type="coiled-coil region" evidence="1">
    <location>
        <begin position="145"/>
        <end position="186"/>
    </location>
</feature>